<sequence length="70" mass="7391">MSASRSDSTSRFTAELADDASVLPVDAVTIRTTVGRALREDVWLDGPTLDELTALLRGHAGVLIHDGSSP</sequence>
<organism evidence="1 2">
    <name type="scientific">Streptomyces acidiscabies</name>
    <dbReference type="NCBI Taxonomy" id="42234"/>
    <lineage>
        <taxon>Bacteria</taxon>
        <taxon>Bacillati</taxon>
        <taxon>Actinomycetota</taxon>
        <taxon>Actinomycetes</taxon>
        <taxon>Kitasatosporales</taxon>
        <taxon>Streptomycetaceae</taxon>
        <taxon>Streptomyces</taxon>
    </lineage>
</organism>
<name>A0A0L0KN03_9ACTN</name>
<proteinExistence type="predicted"/>
<accession>A0A0L0KN03</accession>
<gene>
    <name evidence="1" type="ORF">IQ63_04355</name>
</gene>
<dbReference type="EMBL" id="JPPY01000028">
    <property type="protein sequence ID" value="KND39231.1"/>
    <property type="molecule type" value="Genomic_DNA"/>
</dbReference>
<evidence type="ECO:0000313" key="1">
    <source>
        <dbReference type="EMBL" id="KND39231.1"/>
    </source>
</evidence>
<comment type="caution">
    <text evidence="1">The sequence shown here is derived from an EMBL/GenBank/DDBJ whole genome shotgun (WGS) entry which is preliminary data.</text>
</comment>
<protein>
    <submittedName>
        <fullName evidence="1">Uncharacterized protein</fullName>
    </submittedName>
</protein>
<reference evidence="2" key="1">
    <citation type="submission" date="2014-07" db="EMBL/GenBank/DDBJ databases">
        <title>Genome sequencing of plant-pathogenic Streptomyces species.</title>
        <authorList>
            <person name="Harrison J."/>
            <person name="Sapp M."/>
            <person name="Thwaites R."/>
            <person name="Studholme D.J."/>
        </authorList>
    </citation>
    <scope>NUCLEOTIDE SEQUENCE [LARGE SCALE GENOMIC DNA]</scope>
    <source>
        <strain evidence="2">NCPPB 4445</strain>
    </source>
</reference>
<dbReference type="Proteomes" id="UP000037151">
    <property type="component" value="Unassembled WGS sequence"/>
</dbReference>
<dbReference type="AlphaFoldDB" id="A0A0L0KN03"/>
<evidence type="ECO:0000313" key="2">
    <source>
        <dbReference type="Proteomes" id="UP000037151"/>
    </source>
</evidence>
<dbReference type="RefSeq" id="WP_050369464.1">
    <property type="nucleotide sequence ID" value="NZ_KQ257801.1"/>
</dbReference>